<dbReference type="Proteomes" id="UP001172386">
    <property type="component" value="Unassembled WGS sequence"/>
</dbReference>
<evidence type="ECO:0000313" key="1">
    <source>
        <dbReference type="EMBL" id="KAJ9664719.1"/>
    </source>
</evidence>
<accession>A0ACC3AKV8</accession>
<evidence type="ECO:0000313" key="2">
    <source>
        <dbReference type="Proteomes" id="UP001172386"/>
    </source>
</evidence>
<gene>
    <name evidence="1" type="ORF">H2198_000065</name>
</gene>
<sequence>MSDWKSMNYNHPIPNLTKPFTISCPKETDIFDKPPSTHRFDAPVIYTATSVDSFKSATVTVTADWTYQYDQGGLCIIMDLKDGTRKWMKTGIEMLDGQPMVSVVTKDRWADWSLRPLLDPESKTARLHIETHADKSLWVFLLGENGKKHPVREVTWWGELDQHTEVKVGPAAAKPSKEGGDLVVSFSDLQLVAA</sequence>
<reference evidence="1" key="1">
    <citation type="submission" date="2022-10" db="EMBL/GenBank/DDBJ databases">
        <title>Culturing micro-colonial fungi from biological soil crusts in the Mojave desert and describing Neophaeococcomyces mojavensis, and introducing the new genera and species Taxawa tesnikishii.</title>
        <authorList>
            <person name="Kurbessoian T."/>
            <person name="Stajich J.E."/>
        </authorList>
    </citation>
    <scope>NUCLEOTIDE SEQUENCE</scope>
    <source>
        <strain evidence="1">JES_112</strain>
    </source>
</reference>
<proteinExistence type="predicted"/>
<organism evidence="1 2">
    <name type="scientific">Neophaeococcomyces mojaviensis</name>
    <dbReference type="NCBI Taxonomy" id="3383035"/>
    <lineage>
        <taxon>Eukaryota</taxon>
        <taxon>Fungi</taxon>
        <taxon>Dikarya</taxon>
        <taxon>Ascomycota</taxon>
        <taxon>Pezizomycotina</taxon>
        <taxon>Eurotiomycetes</taxon>
        <taxon>Chaetothyriomycetidae</taxon>
        <taxon>Chaetothyriales</taxon>
        <taxon>Chaetothyriales incertae sedis</taxon>
        <taxon>Neophaeococcomyces</taxon>
    </lineage>
</organism>
<name>A0ACC3AKV8_9EURO</name>
<dbReference type="EMBL" id="JAPDRQ010000001">
    <property type="protein sequence ID" value="KAJ9664719.1"/>
    <property type="molecule type" value="Genomic_DNA"/>
</dbReference>
<keyword evidence="2" id="KW-1185">Reference proteome</keyword>
<comment type="caution">
    <text evidence="1">The sequence shown here is derived from an EMBL/GenBank/DDBJ whole genome shotgun (WGS) entry which is preliminary data.</text>
</comment>
<protein>
    <submittedName>
        <fullName evidence="1">Uncharacterized protein</fullName>
    </submittedName>
</protein>